<feature type="compositionally biased region" description="Basic and acidic residues" evidence="1">
    <location>
        <begin position="38"/>
        <end position="66"/>
    </location>
</feature>
<protein>
    <submittedName>
        <fullName evidence="2">Uncharacterized protein</fullName>
    </submittedName>
</protein>
<evidence type="ECO:0000256" key="1">
    <source>
        <dbReference type="SAM" id="MobiDB-lite"/>
    </source>
</evidence>
<dbReference type="EMBL" id="JAHRHJ020000009">
    <property type="protein sequence ID" value="KAH9300701.1"/>
    <property type="molecule type" value="Genomic_DNA"/>
</dbReference>
<sequence>NRSFWPSRESVPRSAPTYTVGADFLGAAPIIKASPELSSKDRRTHDEKGRTRTERDKEIDRERDIG</sequence>
<comment type="caution">
    <text evidence="2">The sequence shown here is derived from an EMBL/GenBank/DDBJ whole genome shotgun (WGS) entry which is preliminary data.</text>
</comment>
<dbReference type="Proteomes" id="UP000824469">
    <property type="component" value="Unassembled WGS sequence"/>
</dbReference>
<proteinExistence type="predicted"/>
<gene>
    <name evidence="2" type="ORF">KI387_012284</name>
</gene>
<keyword evidence="3" id="KW-1185">Reference proteome</keyword>
<feature type="non-terminal residue" evidence="2">
    <location>
        <position position="1"/>
    </location>
</feature>
<evidence type="ECO:0000313" key="3">
    <source>
        <dbReference type="Proteomes" id="UP000824469"/>
    </source>
</evidence>
<dbReference type="AlphaFoldDB" id="A0AA38FGR8"/>
<feature type="region of interest" description="Disordered" evidence="1">
    <location>
        <begin position="29"/>
        <end position="66"/>
    </location>
</feature>
<feature type="non-terminal residue" evidence="2">
    <location>
        <position position="66"/>
    </location>
</feature>
<evidence type="ECO:0000313" key="2">
    <source>
        <dbReference type="EMBL" id="KAH9300701.1"/>
    </source>
</evidence>
<reference evidence="2 3" key="1">
    <citation type="journal article" date="2021" name="Nat. Plants">
        <title>The Taxus genome provides insights into paclitaxel biosynthesis.</title>
        <authorList>
            <person name="Xiong X."/>
            <person name="Gou J."/>
            <person name="Liao Q."/>
            <person name="Li Y."/>
            <person name="Zhou Q."/>
            <person name="Bi G."/>
            <person name="Li C."/>
            <person name="Du R."/>
            <person name="Wang X."/>
            <person name="Sun T."/>
            <person name="Guo L."/>
            <person name="Liang H."/>
            <person name="Lu P."/>
            <person name="Wu Y."/>
            <person name="Zhang Z."/>
            <person name="Ro D.K."/>
            <person name="Shang Y."/>
            <person name="Huang S."/>
            <person name="Yan J."/>
        </authorList>
    </citation>
    <scope>NUCLEOTIDE SEQUENCE [LARGE SCALE GENOMIC DNA]</scope>
    <source>
        <strain evidence="2">Ta-2019</strain>
    </source>
</reference>
<name>A0AA38FGR8_TAXCH</name>
<accession>A0AA38FGR8</accession>
<organism evidence="2 3">
    <name type="scientific">Taxus chinensis</name>
    <name type="common">Chinese yew</name>
    <name type="synonym">Taxus wallichiana var. chinensis</name>
    <dbReference type="NCBI Taxonomy" id="29808"/>
    <lineage>
        <taxon>Eukaryota</taxon>
        <taxon>Viridiplantae</taxon>
        <taxon>Streptophyta</taxon>
        <taxon>Embryophyta</taxon>
        <taxon>Tracheophyta</taxon>
        <taxon>Spermatophyta</taxon>
        <taxon>Pinopsida</taxon>
        <taxon>Pinidae</taxon>
        <taxon>Conifers II</taxon>
        <taxon>Cupressales</taxon>
        <taxon>Taxaceae</taxon>
        <taxon>Taxus</taxon>
    </lineage>
</organism>